<dbReference type="Proteomes" id="UP000837803">
    <property type="component" value="Unassembled WGS sequence"/>
</dbReference>
<dbReference type="Gene3D" id="3.40.190.10">
    <property type="entry name" value="Periplasmic binding protein-like II"/>
    <property type="match status" value="2"/>
</dbReference>
<protein>
    <recommendedName>
        <fullName evidence="5 11">ATP phosphoribosyltransferase</fullName>
        <shortName evidence="11">ATP-PRT</shortName>
        <shortName evidence="11">ATP-PRTase</shortName>
        <ecNumber evidence="4 11">2.4.2.17</ecNumber>
    </recommendedName>
</protein>
<comment type="subcellular location">
    <subcellularLocation>
        <location evidence="11">Cytoplasm</location>
    </subcellularLocation>
</comment>
<dbReference type="EMBL" id="CAKLPZ010000001">
    <property type="protein sequence ID" value="CAH0998919.1"/>
    <property type="molecule type" value="Genomic_DNA"/>
</dbReference>
<evidence type="ECO:0000256" key="3">
    <source>
        <dbReference type="ARBA" id="ARBA00007955"/>
    </source>
</evidence>
<evidence type="ECO:0000256" key="11">
    <source>
        <dbReference type="HAMAP-Rule" id="MF_00079"/>
    </source>
</evidence>
<dbReference type="GO" id="GO:0003879">
    <property type="term" value="F:ATP phosphoribosyltransferase activity"/>
    <property type="evidence" value="ECO:0007669"/>
    <property type="project" value="UniProtKB-EC"/>
</dbReference>
<name>A0ABM9AW48_9BACT</name>
<comment type="activity regulation">
    <text evidence="11">Feedback inhibited by histidine.</text>
</comment>
<evidence type="ECO:0000256" key="10">
    <source>
        <dbReference type="ARBA" id="ARBA00024861"/>
    </source>
</evidence>
<feature type="domain" description="Histidine biosynthesis HisG C-terminal" evidence="13">
    <location>
        <begin position="217"/>
        <end position="289"/>
    </location>
</feature>
<dbReference type="Pfam" id="PF08029">
    <property type="entry name" value="HisG_C"/>
    <property type="match status" value="1"/>
</dbReference>
<keyword evidence="15" id="KW-1185">Reference proteome</keyword>
<comment type="cofactor">
    <cofactor evidence="11">
        <name>Mg(2+)</name>
        <dbReference type="ChEBI" id="CHEBI:18420"/>
    </cofactor>
</comment>
<evidence type="ECO:0000256" key="2">
    <source>
        <dbReference type="ARBA" id="ARBA00004667"/>
    </source>
</evidence>
<keyword evidence="11" id="KW-0067">ATP-binding</keyword>
<evidence type="ECO:0000313" key="14">
    <source>
        <dbReference type="EMBL" id="CAH0998919.1"/>
    </source>
</evidence>
<evidence type="ECO:0000259" key="12">
    <source>
        <dbReference type="Pfam" id="PF01634"/>
    </source>
</evidence>
<comment type="caution">
    <text evidence="14">The sequence shown here is derived from an EMBL/GenBank/DDBJ whole genome shotgun (WGS) entry which is preliminary data.</text>
</comment>
<evidence type="ECO:0000256" key="7">
    <source>
        <dbReference type="ARBA" id="ARBA00022676"/>
    </source>
</evidence>
<evidence type="ECO:0000256" key="5">
    <source>
        <dbReference type="ARBA" id="ARBA00020998"/>
    </source>
</evidence>
<dbReference type="NCBIfam" id="TIGR00070">
    <property type="entry name" value="hisG"/>
    <property type="match status" value="1"/>
</dbReference>
<keyword evidence="8 11" id="KW-0808">Transferase</keyword>
<proteinExistence type="inferred from homology"/>
<dbReference type="SUPFAM" id="SSF53850">
    <property type="entry name" value="Periplasmic binding protein-like II"/>
    <property type="match status" value="1"/>
</dbReference>
<evidence type="ECO:0000259" key="13">
    <source>
        <dbReference type="Pfam" id="PF08029"/>
    </source>
</evidence>
<evidence type="ECO:0000256" key="1">
    <source>
        <dbReference type="ARBA" id="ARBA00000915"/>
    </source>
</evidence>
<comment type="catalytic activity">
    <reaction evidence="1 11">
        <text>1-(5-phospho-beta-D-ribosyl)-ATP + diphosphate = 5-phospho-alpha-D-ribose 1-diphosphate + ATP</text>
        <dbReference type="Rhea" id="RHEA:18473"/>
        <dbReference type="ChEBI" id="CHEBI:30616"/>
        <dbReference type="ChEBI" id="CHEBI:33019"/>
        <dbReference type="ChEBI" id="CHEBI:58017"/>
        <dbReference type="ChEBI" id="CHEBI:73183"/>
        <dbReference type="EC" id="2.4.2.17"/>
    </reaction>
</comment>
<keyword evidence="9 11" id="KW-0368">Histidine biosynthesis</keyword>
<evidence type="ECO:0000313" key="15">
    <source>
        <dbReference type="Proteomes" id="UP000837803"/>
    </source>
</evidence>
<dbReference type="InterPro" id="IPR013820">
    <property type="entry name" value="ATP_PRibTrfase_cat"/>
</dbReference>
<evidence type="ECO:0000256" key="4">
    <source>
        <dbReference type="ARBA" id="ARBA00011946"/>
    </source>
</evidence>
<keyword evidence="6 11" id="KW-0028">Amino-acid biosynthesis</keyword>
<dbReference type="NCBIfam" id="TIGR03455">
    <property type="entry name" value="HisG_C-term"/>
    <property type="match status" value="1"/>
</dbReference>
<accession>A0ABM9AW48</accession>
<dbReference type="InterPro" id="IPR018198">
    <property type="entry name" value="ATP_PRibTrfase_CS"/>
</dbReference>
<dbReference type="PROSITE" id="PS01316">
    <property type="entry name" value="ATP_P_PHORIBOSYLTR"/>
    <property type="match status" value="1"/>
</dbReference>
<dbReference type="InterPro" id="IPR011322">
    <property type="entry name" value="N-reg_PII-like_a/b"/>
</dbReference>
<evidence type="ECO:0000256" key="6">
    <source>
        <dbReference type="ARBA" id="ARBA00022605"/>
    </source>
</evidence>
<organism evidence="14 15">
    <name type="scientific">Neolewinella maritima</name>
    <dbReference type="NCBI Taxonomy" id="1383882"/>
    <lineage>
        <taxon>Bacteria</taxon>
        <taxon>Pseudomonadati</taxon>
        <taxon>Bacteroidota</taxon>
        <taxon>Saprospiria</taxon>
        <taxon>Saprospirales</taxon>
        <taxon>Lewinellaceae</taxon>
        <taxon>Neolewinella</taxon>
    </lineage>
</organism>
<evidence type="ECO:0000256" key="8">
    <source>
        <dbReference type="ARBA" id="ARBA00022679"/>
    </source>
</evidence>
<dbReference type="InterPro" id="IPR013115">
    <property type="entry name" value="HisG_C"/>
</dbReference>
<dbReference type="PANTHER" id="PTHR21403">
    <property type="entry name" value="ATP PHOSPHORIBOSYLTRANSFERASE ATP-PRTASE"/>
    <property type="match status" value="1"/>
</dbReference>
<dbReference type="InterPro" id="IPR001348">
    <property type="entry name" value="ATP_PRibTrfase_HisG"/>
</dbReference>
<dbReference type="SUPFAM" id="SSF54913">
    <property type="entry name" value="GlnB-like"/>
    <property type="match status" value="1"/>
</dbReference>
<dbReference type="PANTHER" id="PTHR21403:SF8">
    <property type="entry name" value="ATP PHOSPHORIBOSYLTRANSFERASE"/>
    <property type="match status" value="1"/>
</dbReference>
<dbReference type="Gene3D" id="3.30.70.120">
    <property type="match status" value="1"/>
</dbReference>
<keyword evidence="11" id="KW-0547">Nucleotide-binding</keyword>
<comment type="similarity">
    <text evidence="3 11">Belongs to the ATP phosphoribosyltransferase family. Long subfamily.</text>
</comment>
<dbReference type="Pfam" id="PF01634">
    <property type="entry name" value="HisG"/>
    <property type="match status" value="1"/>
</dbReference>
<dbReference type="InterPro" id="IPR020621">
    <property type="entry name" value="ATP-PRT_HisG_long"/>
</dbReference>
<feature type="domain" description="ATP phosphoribosyltransferase catalytic" evidence="12">
    <location>
        <begin position="58"/>
        <end position="212"/>
    </location>
</feature>
<dbReference type="InterPro" id="IPR015867">
    <property type="entry name" value="N-reg_PII/ATP_PRibTrfase_C"/>
</dbReference>
<comment type="function">
    <text evidence="10 11">Catalyzes the condensation of ATP and 5-phosphoribose 1-diphosphate to form N'-(5'-phosphoribosyl)-ATP (PR-ATP). Has a crucial role in the pathway because the rate of histidine biosynthesis seems to be controlled primarily by regulation of HisG enzymatic activity.</text>
</comment>
<keyword evidence="11" id="KW-0460">Magnesium</keyword>
<keyword evidence="11" id="KW-0963">Cytoplasm</keyword>
<dbReference type="EC" id="2.4.2.17" evidence="4 11"/>
<comment type="pathway">
    <text evidence="2 11">Amino-acid biosynthesis; L-histidine biosynthesis; L-histidine from 5-phospho-alpha-D-ribose 1-diphosphate: step 1/9.</text>
</comment>
<keyword evidence="11" id="KW-0479">Metal-binding</keyword>
<dbReference type="HAMAP" id="MF_00079">
    <property type="entry name" value="HisG_Long"/>
    <property type="match status" value="1"/>
</dbReference>
<gene>
    <name evidence="11 14" type="primary">hisG</name>
    <name evidence="14" type="ORF">LEM8419_00216</name>
</gene>
<evidence type="ECO:0000256" key="9">
    <source>
        <dbReference type="ARBA" id="ARBA00023102"/>
    </source>
</evidence>
<keyword evidence="7 11" id="KW-0328">Glycosyltransferase</keyword>
<reference evidence="14" key="1">
    <citation type="submission" date="2021-12" db="EMBL/GenBank/DDBJ databases">
        <authorList>
            <person name="Rodrigo-Torres L."/>
            <person name="Arahal R. D."/>
            <person name="Lucena T."/>
        </authorList>
    </citation>
    <scope>NUCLEOTIDE SEQUENCE</scope>
    <source>
        <strain evidence="14">CECT 8419</strain>
    </source>
</reference>
<sequence>MPTPMSTTPPLRIAVQKSGRLLDESIELLKECGIKIDNGRDQLKAPARNFNAEVLYLRNSDIPQYIQDGVADIGIIGENTLIEKEKDHEVVLKLGFSKCRLSLATPRGMAYGGIRSLHGQRIATSYPNSLRAFLSKQGIEADIHEISGSVEIAPNIGLADAICDLVSTGSTLFKNGLEEQDVILKSQAVIAASPKIDAGRRAILDQLVFRIKSVLAARNQKYVLMNVPEASIQEVIALLPGMRSPTVLPLAEAGWSSVHSVIAEDRFWDIIDRLRAAGAEGILIVPIAKMIV</sequence>